<dbReference type="Pfam" id="PF07767">
    <property type="entry name" value="Nop53"/>
    <property type="match status" value="1"/>
</dbReference>
<evidence type="ECO:0000256" key="3">
    <source>
        <dbReference type="ARBA" id="ARBA00022517"/>
    </source>
</evidence>
<feature type="compositionally biased region" description="Basic residues" evidence="6">
    <location>
        <begin position="8"/>
        <end position="23"/>
    </location>
</feature>
<dbReference type="InterPro" id="IPR011687">
    <property type="entry name" value="Nop53/GLTSCR2"/>
</dbReference>
<feature type="compositionally biased region" description="Basic and acidic residues" evidence="6">
    <location>
        <begin position="299"/>
        <end position="309"/>
    </location>
</feature>
<dbReference type="EMBL" id="JASEJX010000021">
    <property type="protein sequence ID" value="KAK4512526.1"/>
    <property type="molecule type" value="Genomic_DNA"/>
</dbReference>
<gene>
    <name evidence="7" type="ORF">ATC70_003228</name>
</gene>
<proteinExistence type="inferred from homology"/>
<evidence type="ECO:0000256" key="1">
    <source>
        <dbReference type="ARBA" id="ARBA00008838"/>
    </source>
</evidence>
<keyword evidence="4 5" id="KW-0539">Nucleus</keyword>
<dbReference type="GeneID" id="89946930"/>
<protein>
    <recommendedName>
        <fullName evidence="2 5">Ribosome biogenesis protein NOP53</fullName>
    </recommendedName>
</protein>
<evidence type="ECO:0000256" key="4">
    <source>
        <dbReference type="ARBA" id="ARBA00023242"/>
    </source>
</evidence>
<dbReference type="GO" id="GO:0006364">
    <property type="term" value="P:rRNA processing"/>
    <property type="evidence" value="ECO:0007669"/>
    <property type="project" value="TreeGrafter"/>
</dbReference>
<sequence>MSGVTAQQKKKAQPSRKGKKAWRKNVDITDVEEAQEELRSVERVIGNADDLKDEDLFTIDVAGDTGVKRKLAKDKPLRVDEILDQRSAVPAVKSKKSPFKKPEMTDKVVSKHELKTLKRKIENNAPVAPKKKTKKIVNPGKSYDLWDEAPVEETPVNDFLPVKAKLKVPKTVTVKPAALEHIPAIATPEGGHSYNPSVEEHQQLLAKANEAEERKVEILKKLQEQLSYREELKLLASELSTSEITADGKIVSTEADDEEEENDELADLPTDDKATKKRKAAERKTRQQRQKSHRLATAELEKKQKQQEKAIRQQIDKLRQIEQEIAQKVEDLDNLAEKRGERRSEEEKKGLKKIGKYTVPELPVDVQLTEELCETLRQLKPEGNMFRDRFHSIQKRNIIEPRIPVNPSRHYKLKEYERRAYKNYDQAEEIKRKRKVAAAAAALKK</sequence>
<dbReference type="PANTHER" id="PTHR14211">
    <property type="entry name" value="GLIOMA SUPPRESSOR CANDIDATE REGION GENE 2"/>
    <property type="match status" value="1"/>
</dbReference>
<accession>A0AAN7HYD2</accession>
<name>A0AAN7HYD2_9FUNG</name>
<dbReference type="GO" id="GO:0005654">
    <property type="term" value="C:nucleoplasm"/>
    <property type="evidence" value="ECO:0007669"/>
    <property type="project" value="UniProtKB-SubCell"/>
</dbReference>
<feature type="region of interest" description="Disordered" evidence="6">
    <location>
        <begin position="89"/>
        <end position="108"/>
    </location>
</feature>
<organism evidence="7 8">
    <name type="scientific">Mucor velutinosus</name>
    <dbReference type="NCBI Taxonomy" id="708070"/>
    <lineage>
        <taxon>Eukaryota</taxon>
        <taxon>Fungi</taxon>
        <taxon>Fungi incertae sedis</taxon>
        <taxon>Mucoromycota</taxon>
        <taxon>Mucoromycotina</taxon>
        <taxon>Mucoromycetes</taxon>
        <taxon>Mucorales</taxon>
        <taxon>Mucorineae</taxon>
        <taxon>Mucoraceae</taxon>
        <taxon>Mucor</taxon>
    </lineage>
</organism>
<dbReference type="PIRSF" id="PIRSF017302">
    <property type="entry name" value="Gltscr2"/>
    <property type="match status" value="1"/>
</dbReference>
<reference evidence="7 8" key="1">
    <citation type="submission" date="2022-11" db="EMBL/GenBank/DDBJ databases">
        <title>Mucor velutinosus strain NIH1002 WGS.</title>
        <authorList>
            <person name="Subramanian P."/>
            <person name="Mullikin J.C."/>
            <person name="Segre J.A."/>
            <person name="Zelazny A.M."/>
        </authorList>
    </citation>
    <scope>NUCLEOTIDE SEQUENCE [LARGE SCALE GENOMIC DNA]</scope>
    <source>
        <strain evidence="7 8">NIH1002</strain>
    </source>
</reference>
<feature type="region of interest" description="Disordered" evidence="6">
    <location>
        <begin position="1"/>
        <end position="24"/>
    </location>
</feature>
<evidence type="ECO:0000313" key="7">
    <source>
        <dbReference type="EMBL" id="KAK4512526.1"/>
    </source>
</evidence>
<evidence type="ECO:0000313" key="8">
    <source>
        <dbReference type="Proteomes" id="UP001304243"/>
    </source>
</evidence>
<comment type="subcellular location">
    <subcellularLocation>
        <location evidence="5">Nucleus</location>
        <location evidence="5">Nucleolus</location>
    </subcellularLocation>
    <subcellularLocation>
        <location evidence="5">Nucleus</location>
        <location evidence="5">Nucleoplasm</location>
    </subcellularLocation>
</comment>
<feature type="region of interest" description="Disordered" evidence="6">
    <location>
        <begin position="245"/>
        <end position="309"/>
    </location>
</feature>
<comment type="caution">
    <text evidence="7">The sequence shown here is derived from an EMBL/GenBank/DDBJ whole genome shotgun (WGS) entry which is preliminary data.</text>
</comment>
<dbReference type="GO" id="GO:0005730">
    <property type="term" value="C:nucleolus"/>
    <property type="evidence" value="ECO:0007669"/>
    <property type="project" value="UniProtKB-SubCell"/>
</dbReference>
<feature type="compositionally biased region" description="Acidic residues" evidence="6">
    <location>
        <begin position="254"/>
        <end position="266"/>
    </location>
</feature>
<evidence type="ECO:0000256" key="2">
    <source>
        <dbReference type="ARBA" id="ARBA00018339"/>
    </source>
</evidence>
<keyword evidence="3 5" id="KW-0690">Ribosome biogenesis</keyword>
<comment type="similarity">
    <text evidence="1 5">Belongs to the NOP53 family.</text>
</comment>
<dbReference type="GO" id="GO:0000027">
    <property type="term" value="P:ribosomal large subunit assembly"/>
    <property type="evidence" value="ECO:0007669"/>
    <property type="project" value="UniProtKB-UniRule"/>
</dbReference>
<dbReference type="RefSeq" id="XP_064679192.1">
    <property type="nucleotide sequence ID" value="XM_064822592.1"/>
</dbReference>
<keyword evidence="8" id="KW-1185">Reference proteome</keyword>
<dbReference type="PANTHER" id="PTHR14211:SF7">
    <property type="entry name" value="RIBOSOME BIOGENESIS PROTEIN NOP53"/>
    <property type="match status" value="1"/>
</dbReference>
<evidence type="ECO:0000256" key="5">
    <source>
        <dbReference type="PIRNR" id="PIRNR017302"/>
    </source>
</evidence>
<dbReference type="GO" id="GO:0008097">
    <property type="term" value="F:5S rRNA binding"/>
    <property type="evidence" value="ECO:0007669"/>
    <property type="project" value="TreeGrafter"/>
</dbReference>
<comment type="function">
    <text evidence="5">May play a role in ribosome biogenesis.</text>
</comment>
<evidence type="ECO:0000256" key="6">
    <source>
        <dbReference type="SAM" id="MobiDB-lite"/>
    </source>
</evidence>
<dbReference type="AlphaFoldDB" id="A0AAN7HYD2"/>
<feature type="compositionally biased region" description="Basic residues" evidence="6">
    <location>
        <begin position="275"/>
        <end position="294"/>
    </location>
</feature>
<dbReference type="Proteomes" id="UP001304243">
    <property type="component" value="Unassembled WGS sequence"/>
</dbReference>